<keyword evidence="1" id="KW-1133">Transmembrane helix</keyword>
<dbReference type="AlphaFoldDB" id="A0A7X6S3J7"/>
<keyword evidence="3" id="KW-1185">Reference proteome</keyword>
<keyword evidence="1" id="KW-0812">Transmembrane</keyword>
<feature type="transmembrane region" description="Helical" evidence="1">
    <location>
        <begin position="43"/>
        <end position="65"/>
    </location>
</feature>
<name>A0A7X6S3J7_9LACO</name>
<dbReference type="Proteomes" id="UP000549765">
    <property type="component" value="Unassembled WGS sequence"/>
</dbReference>
<evidence type="ECO:0000313" key="3">
    <source>
        <dbReference type="Proteomes" id="UP000549765"/>
    </source>
</evidence>
<evidence type="ECO:0000313" key="2">
    <source>
        <dbReference type="EMBL" id="NKZ24062.1"/>
    </source>
</evidence>
<protein>
    <submittedName>
        <fullName evidence="2">Uncharacterized protein</fullName>
    </submittedName>
</protein>
<gene>
    <name evidence="2" type="ORF">HF964_04455</name>
</gene>
<accession>A0A7X6S3J7</accession>
<feature type="transmembrane region" description="Helical" evidence="1">
    <location>
        <begin position="151"/>
        <end position="176"/>
    </location>
</feature>
<keyword evidence="1" id="KW-0472">Membrane</keyword>
<feature type="transmembrane region" description="Helical" evidence="1">
    <location>
        <begin position="120"/>
        <end position="144"/>
    </location>
</feature>
<proteinExistence type="predicted"/>
<comment type="caution">
    <text evidence="2">The sequence shown here is derived from an EMBL/GenBank/DDBJ whole genome shotgun (WGS) entry which is preliminary data.</text>
</comment>
<reference evidence="2 3" key="1">
    <citation type="submission" date="2020-04" db="EMBL/GenBank/DDBJ databases">
        <title>MicrobeNet Type strains.</title>
        <authorList>
            <person name="Nicholson A.C."/>
        </authorList>
    </citation>
    <scope>NUCLEOTIDE SEQUENCE [LARGE SCALE GENOMIC DNA]</scope>
    <source>
        <strain evidence="2 3">CCUG 61472</strain>
    </source>
</reference>
<feature type="transmembrane region" description="Helical" evidence="1">
    <location>
        <begin position="5"/>
        <end position="23"/>
    </location>
</feature>
<organism evidence="2 3">
    <name type="scientific">Periweissella fabalis</name>
    <dbReference type="NCBI Taxonomy" id="1070421"/>
    <lineage>
        <taxon>Bacteria</taxon>
        <taxon>Bacillati</taxon>
        <taxon>Bacillota</taxon>
        <taxon>Bacilli</taxon>
        <taxon>Lactobacillales</taxon>
        <taxon>Lactobacillaceae</taxon>
        <taxon>Periweissella</taxon>
    </lineage>
</organism>
<evidence type="ECO:0000256" key="1">
    <source>
        <dbReference type="SAM" id="Phobius"/>
    </source>
</evidence>
<feature type="transmembrane region" description="Helical" evidence="1">
    <location>
        <begin position="86"/>
        <end position="108"/>
    </location>
</feature>
<dbReference type="RefSeq" id="WP_168721857.1">
    <property type="nucleotide sequence ID" value="NZ_JAAXPN010000003.1"/>
</dbReference>
<sequence>MQRRTFLSITFNAFIIPVILGLVAGSNSLMGNTSHLDFISIDIASHFTTLITQPLLSLYIAWQVASYRKITPLIKIRKQKDVIQIMLLRLILAESLCYFIIFYSMFLFSGIRWFMDGNAILGIAIMLLHMVVICGLNMALIVLLDYKYRTSIIFSILILPMLYHYIIEIQSLLIMYSPVFDPLYRAIHEIYR</sequence>
<dbReference type="EMBL" id="JAAXPN010000003">
    <property type="protein sequence ID" value="NKZ24062.1"/>
    <property type="molecule type" value="Genomic_DNA"/>
</dbReference>